<name>A0ABS6TGS1_9ENTE</name>
<feature type="transmembrane region" description="Helical" evidence="1">
    <location>
        <begin position="114"/>
        <end position="137"/>
    </location>
</feature>
<protein>
    <submittedName>
        <fullName evidence="3">GHKL domain-containing protein</fullName>
    </submittedName>
</protein>
<feature type="transmembrane region" description="Helical" evidence="1">
    <location>
        <begin position="181"/>
        <end position="200"/>
    </location>
</feature>
<dbReference type="Pfam" id="PF14501">
    <property type="entry name" value="HATPase_c_5"/>
    <property type="match status" value="1"/>
</dbReference>
<comment type="caution">
    <text evidence="3">The sequence shown here is derived from an EMBL/GenBank/DDBJ whole genome shotgun (WGS) entry which is preliminary data.</text>
</comment>
<keyword evidence="4" id="KW-1185">Reference proteome</keyword>
<gene>
    <name evidence="3" type="ORF">KUA55_15730</name>
</gene>
<feature type="transmembrane region" description="Helical" evidence="1">
    <location>
        <begin position="36"/>
        <end position="52"/>
    </location>
</feature>
<feature type="transmembrane region" description="Helical" evidence="1">
    <location>
        <begin position="149"/>
        <end position="169"/>
    </location>
</feature>
<evidence type="ECO:0000313" key="3">
    <source>
        <dbReference type="EMBL" id="MBV7392133.1"/>
    </source>
</evidence>
<feature type="transmembrane region" description="Helical" evidence="1">
    <location>
        <begin position="6"/>
        <end position="24"/>
    </location>
</feature>
<dbReference type="PANTHER" id="PTHR40448:SF1">
    <property type="entry name" value="TWO-COMPONENT SENSOR HISTIDINE KINASE"/>
    <property type="match status" value="1"/>
</dbReference>
<feature type="transmembrane region" description="Helical" evidence="1">
    <location>
        <begin position="58"/>
        <end position="73"/>
    </location>
</feature>
<proteinExistence type="predicted"/>
<keyword evidence="1" id="KW-1133">Transmembrane helix</keyword>
<evidence type="ECO:0000259" key="2">
    <source>
        <dbReference type="Pfam" id="PF14501"/>
    </source>
</evidence>
<dbReference type="InterPro" id="IPR032834">
    <property type="entry name" value="NatK-like_C"/>
</dbReference>
<reference evidence="3 4" key="1">
    <citation type="submission" date="2021-06" db="EMBL/GenBank/DDBJ databases">
        <title>Enterococcus alishanensis sp. nov., a novel lactic acid bacterium isolated from fresh coffee beans.</title>
        <authorList>
            <person name="Chen Y.-S."/>
        </authorList>
    </citation>
    <scope>NUCLEOTIDE SEQUENCE [LARGE SCALE GENOMIC DNA]</scope>
    <source>
        <strain evidence="3 4">ALS3</strain>
    </source>
</reference>
<dbReference type="Proteomes" id="UP000774130">
    <property type="component" value="Unassembled WGS sequence"/>
</dbReference>
<evidence type="ECO:0000256" key="1">
    <source>
        <dbReference type="SAM" id="Phobius"/>
    </source>
</evidence>
<evidence type="ECO:0000313" key="4">
    <source>
        <dbReference type="Proteomes" id="UP000774130"/>
    </source>
</evidence>
<organism evidence="3 4">
    <name type="scientific">Enterococcus alishanensis</name>
    <dbReference type="NCBI Taxonomy" id="1303817"/>
    <lineage>
        <taxon>Bacteria</taxon>
        <taxon>Bacillati</taxon>
        <taxon>Bacillota</taxon>
        <taxon>Bacilli</taxon>
        <taxon>Lactobacillales</taxon>
        <taxon>Enterococcaceae</taxon>
        <taxon>Enterococcus</taxon>
    </lineage>
</organism>
<accession>A0ABS6TGS1</accession>
<keyword evidence="1" id="KW-0472">Membrane</keyword>
<dbReference type="PANTHER" id="PTHR40448">
    <property type="entry name" value="TWO-COMPONENT SENSOR HISTIDINE KINASE"/>
    <property type="match status" value="1"/>
</dbReference>
<keyword evidence="1" id="KW-0812">Transmembrane</keyword>
<feature type="transmembrane region" description="Helical" evidence="1">
    <location>
        <begin position="80"/>
        <end position="102"/>
    </location>
</feature>
<dbReference type="RefSeq" id="WP_218327348.1">
    <property type="nucleotide sequence ID" value="NZ_JAHUZB010000008.1"/>
</dbReference>
<dbReference type="EMBL" id="JAHUZB010000008">
    <property type="protein sequence ID" value="MBV7392133.1"/>
    <property type="molecule type" value="Genomic_DNA"/>
</dbReference>
<sequence>MVSLFIQYISISHLIVFSFAYFLLNDIYKKQTRVKVIFFLVLILSLLLGRGFSNLDSLFLLVCYFLLSLYSTEKKYSSSSLLFSIVPYLIESITTVVTRIPMSLLIRANSGTKQLFWMTVILVATFGLVVVLVRCFKKIIYPYIEKKKIISYVSIFLTLLIFIYDTYWLVANYVENLFLKYFIIIIYLFLIIFLFSILYFENKNNALKYEMKSKEAEYILMKKYEEETERQYNELRSFRHDYLNIISSLEYFFTNDDMEGAHEYFDKVIQPTRSMFQSNLLKLNKLNQIKSPELRSLFTTKLSFAQNKGIEIILDIPEEIAINQKFDFLKLTRIFAIILDNAIEELADLKEGKLIVLFLNEADHVVIVVKNSTRADLLPLHALSVKGYSSKGANRGLGLSNLEMLVESSENIFIDTEIANNTFSQKIILENGD</sequence>
<feature type="domain" description="Sensor histidine kinase NatK-like C-terminal" evidence="2">
    <location>
        <begin position="329"/>
        <end position="429"/>
    </location>
</feature>